<feature type="transmembrane region" description="Helical" evidence="7">
    <location>
        <begin position="50"/>
        <end position="69"/>
    </location>
</feature>
<evidence type="ECO:0000256" key="3">
    <source>
        <dbReference type="ARBA" id="ARBA00022475"/>
    </source>
</evidence>
<evidence type="ECO:0000256" key="7">
    <source>
        <dbReference type="SAM" id="Phobius"/>
    </source>
</evidence>
<comment type="subcellular location">
    <subcellularLocation>
        <location evidence="1">Cell membrane</location>
        <topology evidence="1">Multi-pass membrane protein</topology>
    </subcellularLocation>
</comment>
<dbReference type="Proteomes" id="UP001057998">
    <property type="component" value="Chromosome 2"/>
</dbReference>
<dbReference type="PROSITE" id="PS50850">
    <property type="entry name" value="MFS"/>
    <property type="match status" value="1"/>
</dbReference>
<sequence length="394" mass="41471">MTVVIQNTTSPSSTGIFVPVAGLTVFAIAAGYLMSLVPLSLSSFRIDSQYAGWLASSYYIGLLIGSMMIEPIISKMGHRAAFVSFLLLLASTVIVLPLFANRDAWLLARLIAGMAVAGIFVVVESWLLISDCPKQRAKRLGIYMTSLYGGTTVGQLGVGVIGVDGFGPFIAVLALLLTATLPAIMLRQSPPKQQAHLSLSLKDIARLNKPAIIGCVVSGIVMGTIYGLMPLSLRQSQLDPNQISVLMAAIVLGGMTIQPIIGKLSVVISKTLLLALVSLLGVFAVGLTYLTNDFHVLAMALALLGMSAFALYPVAITLACEKLDAAYIVAATQVMLFSYSVGSALGPIGAGSFLEQPLANPSNGLMDYFFIVLLATSIYMLLASAKRSDTALAS</sequence>
<keyword evidence="10" id="KW-1185">Reference proteome</keyword>
<evidence type="ECO:0000256" key="5">
    <source>
        <dbReference type="ARBA" id="ARBA00022989"/>
    </source>
</evidence>
<evidence type="ECO:0000256" key="6">
    <source>
        <dbReference type="ARBA" id="ARBA00023136"/>
    </source>
</evidence>
<feature type="transmembrane region" description="Helical" evidence="7">
    <location>
        <begin position="296"/>
        <end position="318"/>
    </location>
</feature>
<feature type="transmembrane region" description="Helical" evidence="7">
    <location>
        <begin position="106"/>
        <end position="129"/>
    </location>
</feature>
<keyword evidence="2" id="KW-0813">Transport</keyword>
<dbReference type="InterPro" id="IPR011701">
    <property type="entry name" value="MFS"/>
</dbReference>
<feature type="transmembrane region" description="Helical" evidence="7">
    <location>
        <begin position="368"/>
        <end position="385"/>
    </location>
</feature>
<evidence type="ECO:0000256" key="2">
    <source>
        <dbReference type="ARBA" id="ARBA00022448"/>
    </source>
</evidence>
<gene>
    <name evidence="9" type="ORF">NNL38_17460</name>
</gene>
<dbReference type="Pfam" id="PF07690">
    <property type="entry name" value="MFS_1"/>
    <property type="match status" value="1"/>
</dbReference>
<dbReference type="SUPFAM" id="SSF103473">
    <property type="entry name" value="MFS general substrate transporter"/>
    <property type="match status" value="1"/>
</dbReference>
<feature type="transmembrane region" description="Helical" evidence="7">
    <location>
        <begin position="241"/>
        <end position="260"/>
    </location>
</feature>
<dbReference type="PANTHER" id="PTHR23521:SF2">
    <property type="entry name" value="TRANSPORTER MFS SUPERFAMILY"/>
    <property type="match status" value="1"/>
</dbReference>
<dbReference type="EMBL" id="CP101509">
    <property type="protein sequence ID" value="UTV30365.1"/>
    <property type="molecule type" value="Genomic_DNA"/>
</dbReference>
<dbReference type="InterPro" id="IPR020846">
    <property type="entry name" value="MFS_dom"/>
</dbReference>
<dbReference type="Gene3D" id="1.20.1250.20">
    <property type="entry name" value="MFS general substrate transporter like domains"/>
    <property type="match status" value="2"/>
</dbReference>
<accession>A0ABY5GM30</accession>
<dbReference type="InterPro" id="IPR047200">
    <property type="entry name" value="MFS_YcaD-like"/>
</dbReference>
<proteinExistence type="predicted"/>
<name>A0ABY5GM30_9GAMM</name>
<feature type="transmembrane region" description="Helical" evidence="7">
    <location>
        <begin position="325"/>
        <end position="348"/>
    </location>
</feature>
<dbReference type="CDD" id="cd17477">
    <property type="entry name" value="MFS_YcaD_like"/>
    <property type="match status" value="1"/>
</dbReference>
<evidence type="ECO:0000313" key="10">
    <source>
        <dbReference type="Proteomes" id="UP001057998"/>
    </source>
</evidence>
<feature type="transmembrane region" description="Helical" evidence="7">
    <location>
        <begin position="81"/>
        <end position="100"/>
    </location>
</feature>
<feature type="transmembrane region" description="Helical" evidence="7">
    <location>
        <begin position="16"/>
        <end position="38"/>
    </location>
</feature>
<evidence type="ECO:0000256" key="1">
    <source>
        <dbReference type="ARBA" id="ARBA00004651"/>
    </source>
</evidence>
<keyword evidence="6 7" id="KW-0472">Membrane</keyword>
<dbReference type="PANTHER" id="PTHR23521">
    <property type="entry name" value="TRANSPORTER MFS SUPERFAMILY"/>
    <property type="match status" value="1"/>
</dbReference>
<evidence type="ECO:0000313" key="9">
    <source>
        <dbReference type="EMBL" id="UTV30365.1"/>
    </source>
</evidence>
<protein>
    <submittedName>
        <fullName evidence="9">MFS transporter</fullName>
    </submittedName>
</protein>
<keyword evidence="5 7" id="KW-1133">Transmembrane helix</keyword>
<feature type="transmembrane region" description="Helical" evidence="7">
    <location>
        <begin position="272"/>
        <end position="290"/>
    </location>
</feature>
<evidence type="ECO:0000259" key="8">
    <source>
        <dbReference type="PROSITE" id="PS50850"/>
    </source>
</evidence>
<feature type="transmembrane region" description="Helical" evidence="7">
    <location>
        <begin position="169"/>
        <end position="186"/>
    </location>
</feature>
<organism evidence="9 10">
    <name type="scientific">Photobacterium atrarenae</name>
    <dbReference type="NCBI Taxonomy" id="865757"/>
    <lineage>
        <taxon>Bacteria</taxon>
        <taxon>Pseudomonadati</taxon>
        <taxon>Pseudomonadota</taxon>
        <taxon>Gammaproteobacteria</taxon>
        <taxon>Vibrionales</taxon>
        <taxon>Vibrionaceae</taxon>
        <taxon>Photobacterium</taxon>
    </lineage>
</organism>
<reference evidence="9" key="1">
    <citation type="submission" date="2022-07" db="EMBL/GenBank/DDBJ databases">
        <title>Genome sequencing of Photobacterium atrarenae GJH2-4.</title>
        <authorList>
            <person name="Park S.-J."/>
        </authorList>
    </citation>
    <scope>NUCLEOTIDE SEQUENCE</scope>
    <source>
        <strain evidence="9">GJH2-4</strain>
    </source>
</reference>
<dbReference type="InterPro" id="IPR036259">
    <property type="entry name" value="MFS_trans_sf"/>
</dbReference>
<feature type="domain" description="Major facilitator superfamily (MFS) profile" evidence="8">
    <location>
        <begin position="15"/>
        <end position="387"/>
    </location>
</feature>
<feature type="transmembrane region" description="Helical" evidence="7">
    <location>
        <begin position="141"/>
        <end position="163"/>
    </location>
</feature>
<keyword evidence="4 7" id="KW-0812">Transmembrane</keyword>
<feature type="transmembrane region" description="Helical" evidence="7">
    <location>
        <begin position="207"/>
        <end position="229"/>
    </location>
</feature>
<evidence type="ECO:0000256" key="4">
    <source>
        <dbReference type="ARBA" id="ARBA00022692"/>
    </source>
</evidence>
<keyword evidence="3" id="KW-1003">Cell membrane</keyword>